<feature type="region of interest" description="Disordered" evidence="1">
    <location>
        <begin position="1"/>
        <end position="21"/>
    </location>
</feature>
<evidence type="ECO:0000313" key="3">
    <source>
        <dbReference type="Proteomes" id="UP001160519"/>
    </source>
</evidence>
<comment type="caution">
    <text evidence="2">The sequence shown here is derived from an EMBL/GenBank/DDBJ whole genome shotgun (WGS) entry which is preliminary data.</text>
</comment>
<proteinExistence type="predicted"/>
<evidence type="ECO:0000313" key="2">
    <source>
        <dbReference type="EMBL" id="MDI1231577.1"/>
    </source>
</evidence>
<organism evidence="2 3">
    <name type="scientific">Candidatus Methylobacter titanis</name>
    <dbReference type="NCBI Taxonomy" id="3053457"/>
    <lineage>
        <taxon>Bacteria</taxon>
        <taxon>Pseudomonadati</taxon>
        <taxon>Pseudomonadota</taxon>
        <taxon>Gammaproteobacteria</taxon>
        <taxon>Methylococcales</taxon>
        <taxon>Methylococcaceae</taxon>
        <taxon>Methylobacter</taxon>
    </lineage>
</organism>
<accession>A0AA43TLV9</accession>
<dbReference type="AlphaFoldDB" id="A0AA43TLV9"/>
<dbReference type="Proteomes" id="UP001160519">
    <property type="component" value="Unassembled WGS sequence"/>
</dbReference>
<gene>
    <name evidence="2" type="ORF">PSU93_10540</name>
</gene>
<dbReference type="EMBL" id="JAQSDF010000033">
    <property type="protein sequence ID" value="MDI1231577.1"/>
    <property type="molecule type" value="Genomic_DNA"/>
</dbReference>
<keyword evidence="3" id="KW-1185">Reference proteome</keyword>
<sequence length="298" mass="32106">MSRPAPLIRSNPSRTLNAGPITKTNGLIEIDTNQLNKENAEEVAWTVIECLAEAGGMADAAKACMGMYKLIRGANSGLEAFEKDVDKGLVPNPEFLKLIDMGFTFSGHSTKTETYLENRLNKQIGAALFSWGGAAASAVTTVDVGTASLGAQSLALTGAHAVFLRELRVKYPNEEFRGYLDMCLAAKLVKATSRGISTTMAVIPYASLPAKIATAVVNTVLVSGAKLTLHKAIDRTAQMLHFHAYLEQSDAGDRPATEVMNEIFRRRGVLGFFSQYDVKAIINEPAGWLALADKLKLI</sequence>
<protein>
    <submittedName>
        <fullName evidence="2">Uncharacterized protein</fullName>
    </submittedName>
</protein>
<reference evidence="2" key="1">
    <citation type="submission" date="2023-01" db="EMBL/GenBank/DDBJ databases">
        <title>Biogeochemical cycle of methane in antarctic sediments.</title>
        <authorList>
            <person name="Roldan D.M."/>
            <person name="Menes R.J."/>
        </authorList>
    </citation>
    <scope>NUCLEOTIDE SEQUENCE [LARGE SCALE GENOMIC DNA]</scope>
    <source>
        <strain evidence="2">K-2018 MAG008</strain>
    </source>
</reference>
<evidence type="ECO:0000256" key="1">
    <source>
        <dbReference type="SAM" id="MobiDB-lite"/>
    </source>
</evidence>
<name>A0AA43TLV9_9GAMM</name>